<evidence type="ECO:0000256" key="1">
    <source>
        <dbReference type="SAM" id="MobiDB-lite"/>
    </source>
</evidence>
<accession>A0A9P0A1U4</accession>
<evidence type="ECO:0000313" key="2">
    <source>
        <dbReference type="EMBL" id="CAH0382520.1"/>
    </source>
</evidence>
<organism evidence="2 3">
    <name type="scientific">Bemisia tabaci</name>
    <name type="common">Sweetpotato whitefly</name>
    <name type="synonym">Aleurodes tabaci</name>
    <dbReference type="NCBI Taxonomy" id="7038"/>
    <lineage>
        <taxon>Eukaryota</taxon>
        <taxon>Metazoa</taxon>
        <taxon>Ecdysozoa</taxon>
        <taxon>Arthropoda</taxon>
        <taxon>Hexapoda</taxon>
        <taxon>Insecta</taxon>
        <taxon>Pterygota</taxon>
        <taxon>Neoptera</taxon>
        <taxon>Paraneoptera</taxon>
        <taxon>Hemiptera</taxon>
        <taxon>Sternorrhyncha</taxon>
        <taxon>Aleyrodoidea</taxon>
        <taxon>Aleyrodidae</taxon>
        <taxon>Aleyrodinae</taxon>
        <taxon>Bemisia</taxon>
    </lineage>
</organism>
<name>A0A9P0A1U4_BEMTA</name>
<keyword evidence="3" id="KW-1185">Reference proteome</keyword>
<dbReference type="AlphaFoldDB" id="A0A9P0A1U4"/>
<dbReference type="EMBL" id="OU963862">
    <property type="protein sequence ID" value="CAH0382520.1"/>
    <property type="molecule type" value="Genomic_DNA"/>
</dbReference>
<gene>
    <name evidence="2" type="ORF">BEMITA_LOCUS2058</name>
</gene>
<protein>
    <submittedName>
        <fullName evidence="2">Uncharacterized protein</fullName>
    </submittedName>
</protein>
<reference evidence="2" key="1">
    <citation type="submission" date="2021-12" db="EMBL/GenBank/DDBJ databases">
        <authorList>
            <person name="King R."/>
        </authorList>
    </citation>
    <scope>NUCLEOTIDE SEQUENCE</scope>
</reference>
<evidence type="ECO:0000313" key="3">
    <source>
        <dbReference type="Proteomes" id="UP001152759"/>
    </source>
</evidence>
<sequence>MACLDVQGFWSQGNFIVKEFGLVDMKCTETELYLFKPPFPSSMLSAKDVVTNNWLTRNYHHLEWESGFLEYDEFTSKMNRIGNRYDVLYVKGEQKRNFIKGFVPEKCIVVNLDTKDCPSLRLLARWSTAYTCPLVHPFCAMSNAFRLCMWMSESFYRDYFKDEIMQEQEKIIVADEQRNHPDNNKGVVDEKSD</sequence>
<proteinExistence type="predicted"/>
<feature type="region of interest" description="Disordered" evidence="1">
    <location>
        <begin position="174"/>
        <end position="193"/>
    </location>
</feature>
<dbReference type="Proteomes" id="UP001152759">
    <property type="component" value="Chromosome 1"/>
</dbReference>